<sequence length="117" mass="12897">MSNTKNQVIVCLLCGVLLNTEKSRMGTINVFHKFRGRKDTVDKPDLLKMKGNVPNSLKNKKGADFLVIICEKKDKHNDKKIECSELCPCLGTSSQTSPCSGESSEPSPGTTRDPQEQ</sequence>
<feature type="compositionally biased region" description="Low complexity" evidence="1">
    <location>
        <begin position="96"/>
        <end position="111"/>
    </location>
</feature>
<evidence type="ECO:0000313" key="2">
    <source>
        <dbReference type="Ensembl" id="ENSUPAP00010019882.1"/>
    </source>
</evidence>
<accession>A0A8D2KKJ5</accession>
<evidence type="ECO:0000256" key="1">
    <source>
        <dbReference type="SAM" id="MobiDB-lite"/>
    </source>
</evidence>
<protein>
    <submittedName>
        <fullName evidence="2">Uncharacterized protein</fullName>
    </submittedName>
</protein>
<organism evidence="2 3">
    <name type="scientific">Urocitellus parryii</name>
    <name type="common">Arctic ground squirrel</name>
    <name type="synonym">Spermophilus parryii</name>
    <dbReference type="NCBI Taxonomy" id="9999"/>
    <lineage>
        <taxon>Eukaryota</taxon>
        <taxon>Metazoa</taxon>
        <taxon>Chordata</taxon>
        <taxon>Craniata</taxon>
        <taxon>Vertebrata</taxon>
        <taxon>Euteleostomi</taxon>
        <taxon>Mammalia</taxon>
        <taxon>Eutheria</taxon>
        <taxon>Euarchontoglires</taxon>
        <taxon>Glires</taxon>
        <taxon>Rodentia</taxon>
        <taxon>Sciuromorpha</taxon>
        <taxon>Sciuridae</taxon>
        <taxon>Xerinae</taxon>
        <taxon>Marmotini</taxon>
        <taxon>Urocitellus</taxon>
    </lineage>
</organism>
<dbReference type="Proteomes" id="UP000694417">
    <property type="component" value="Unplaced"/>
</dbReference>
<dbReference type="Gene3D" id="1.10.238.10">
    <property type="entry name" value="EF-hand"/>
    <property type="match status" value="1"/>
</dbReference>
<dbReference type="SUPFAM" id="SSF47473">
    <property type="entry name" value="EF-hand"/>
    <property type="match status" value="1"/>
</dbReference>
<dbReference type="Ensembl" id="ENSUPAT00010022604.1">
    <property type="protein sequence ID" value="ENSUPAP00010019882.1"/>
    <property type="gene ID" value="ENSUPAG00010015727.1"/>
</dbReference>
<reference evidence="2" key="1">
    <citation type="submission" date="2025-08" db="UniProtKB">
        <authorList>
            <consortium name="Ensembl"/>
        </authorList>
    </citation>
    <scope>IDENTIFICATION</scope>
</reference>
<name>A0A8D2KKJ5_UROPR</name>
<dbReference type="AlphaFoldDB" id="A0A8D2KKJ5"/>
<keyword evidence="3" id="KW-1185">Reference proteome</keyword>
<feature type="region of interest" description="Disordered" evidence="1">
    <location>
        <begin position="89"/>
        <end position="117"/>
    </location>
</feature>
<dbReference type="InterPro" id="IPR011992">
    <property type="entry name" value="EF-hand-dom_pair"/>
</dbReference>
<evidence type="ECO:0000313" key="3">
    <source>
        <dbReference type="Proteomes" id="UP000694417"/>
    </source>
</evidence>
<proteinExistence type="predicted"/>
<reference evidence="2" key="2">
    <citation type="submission" date="2025-09" db="UniProtKB">
        <authorList>
            <consortium name="Ensembl"/>
        </authorList>
    </citation>
    <scope>IDENTIFICATION</scope>
</reference>